<comment type="subcellular location">
    <subcellularLocation>
        <location evidence="1">Membrane</location>
        <topology evidence="1">Multi-pass membrane protein</topology>
    </subcellularLocation>
</comment>
<evidence type="ECO:0000313" key="7">
    <source>
        <dbReference type="Proteomes" id="UP000027778"/>
    </source>
</evidence>
<dbReference type="Proteomes" id="UP000027778">
    <property type="component" value="Unassembled WGS sequence"/>
</dbReference>
<feature type="transmembrane region" description="Helical" evidence="5">
    <location>
        <begin position="230"/>
        <end position="256"/>
    </location>
</feature>
<feature type="transmembrane region" description="Helical" evidence="5">
    <location>
        <begin position="12"/>
        <end position="40"/>
    </location>
</feature>
<dbReference type="AlphaFoldDB" id="A0A073K8E8"/>
<comment type="caution">
    <text evidence="6">The sequence shown here is derived from an EMBL/GenBank/DDBJ whole genome shotgun (WGS) entry which is preliminary data.</text>
</comment>
<dbReference type="Pfam" id="PF02361">
    <property type="entry name" value="CbiQ"/>
    <property type="match status" value="1"/>
</dbReference>
<organism evidence="6 7">
    <name type="scientific">Bacillus gaemokensis</name>
    <dbReference type="NCBI Taxonomy" id="574375"/>
    <lineage>
        <taxon>Bacteria</taxon>
        <taxon>Bacillati</taxon>
        <taxon>Bacillota</taxon>
        <taxon>Bacilli</taxon>
        <taxon>Bacillales</taxon>
        <taxon>Bacillaceae</taxon>
        <taxon>Bacillus</taxon>
        <taxon>Bacillus cereus group</taxon>
    </lineage>
</organism>
<evidence type="ECO:0000256" key="3">
    <source>
        <dbReference type="ARBA" id="ARBA00022989"/>
    </source>
</evidence>
<dbReference type="GO" id="GO:0005886">
    <property type="term" value="C:plasma membrane"/>
    <property type="evidence" value="ECO:0007669"/>
    <property type="project" value="UniProtKB-ARBA"/>
</dbReference>
<evidence type="ECO:0000256" key="1">
    <source>
        <dbReference type="ARBA" id="ARBA00004141"/>
    </source>
</evidence>
<protein>
    <submittedName>
        <fullName evidence="6">Cobalamin biosynthesis protein CbiQ</fullName>
    </submittedName>
</protein>
<name>A0A073K8E8_9BACI</name>
<dbReference type="eggNOG" id="COG0619">
    <property type="taxonomic scope" value="Bacteria"/>
</dbReference>
<keyword evidence="3 5" id="KW-1133">Transmembrane helix</keyword>
<keyword evidence="2 5" id="KW-0812">Transmembrane</keyword>
<feature type="transmembrane region" description="Helical" evidence="5">
    <location>
        <begin position="96"/>
        <end position="118"/>
    </location>
</feature>
<dbReference type="CDD" id="cd16914">
    <property type="entry name" value="EcfT"/>
    <property type="match status" value="1"/>
</dbReference>
<dbReference type="EMBL" id="JOTM01000025">
    <property type="protein sequence ID" value="KEK22816.1"/>
    <property type="molecule type" value="Genomic_DNA"/>
</dbReference>
<keyword evidence="7" id="KW-1185">Reference proteome</keyword>
<evidence type="ECO:0000313" key="6">
    <source>
        <dbReference type="EMBL" id="KEK22816.1"/>
    </source>
</evidence>
<evidence type="ECO:0000256" key="5">
    <source>
        <dbReference type="SAM" id="Phobius"/>
    </source>
</evidence>
<proteinExistence type="predicted"/>
<dbReference type="InterPro" id="IPR003339">
    <property type="entry name" value="ABC/ECF_trnsptr_transmembrane"/>
</dbReference>
<evidence type="ECO:0000256" key="4">
    <source>
        <dbReference type="ARBA" id="ARBA00023136"/>
    </source>
</evidence>
<evidence type="ECO:0000256" key="2">
    <source>
        <dbReference type="ARBA" id="ARBA00022692"/>
    </source>
</evidence>
<dbReference type="PANTHER" id="PTHR33514:SF1">
    <property type="entry name" value="ABC TRANSPORTER PERMEASE"/>
    <property type="match status" value="1"/>
</dbReference>
<dbReference type="PANTHER" id="PTHR33514">
    <property type="entry name" value="PROTEIN ABCI12, CHLOROPLASTIC"/>
    <property type="match status" value="1"/>
</dbReference>
<gene>
    <name evidence="6" type="ORF">BAGA_16315</name>
</gene>
<reference evidence="6 7" key="1">
    <citation type="submission" date="2014-06" db="EMBL/GenBank/DDBJ databases">
        <title>Draft genome sequence of Bacillus gaemokensis JCM 15801 (MCCC 1A00707).</title>
        <authorList>
            <person name="Lai Q."/>
            <person name="Liu Y."/>
            <person name="Shao Z."/>
        </authorList>
    </citation>
    <scope>NUCLEOTIDE SEQUENCE [LARGE SCALE GENOMIC DNA]</scope>
    <source>
        <strain evidence="6 7">JCM 15801</strain>
    </source>
</reference>
<feature type="transmembrane region" description="Helical" evidence="5">
    <location>
        <begin position="47"/>
        <end position="68"/>
    </location>
</feature>
<keyword evidence="4 5" id="KW-0472">Membrane</keyword>
<dbReference type="STRING" id="574375.AZF08_24300"/>
<accession>A0A073K8E8</accession>
<sequence>MDGAIKLFLFIIWMTLTFIFFDFRILLCFFFIGCVGLAVAKIHIRKVLFIFGVIFIFSLLNSIMILLITPTHGSELTGTNTAFLHIGYATITLETLFYAITLSLKYFTLLPFTLIFIYTTNPSEFTSSLYKIGIPYKIAYAINIALRYIPNIQSEYKLIKHAQEARGIPFEKGDTHFFERIKNRVWIFWPLIIHSLERIDTVSNAMDLRGFGKKEKRTWYYGAKAKREDFIGLIIGSIILLCAIYLKCSTFSGFWYPF</sequence>